<dbReference type="EMBL" id="KN831973">
    <property type="protein sequence ID" value="KIO04098.1"/>
    <property type="molecule type" value="Genomic_DNA"/>
</dbReference>
<feature type="compositionally biased region" description="Acidic residues" evidence="1">
    <location>
        <begin position="106"/>
        <end position="115"/>
    </location>
</feature>
<evidence type="ECO:0000256" key="1">
    <source>
        <dbReference type="SAM" id="MobiDB-lite"/>
    </source>
</evidence>
<evidence type="ECO:0000313" key="2">
    <source>
        <dbReference type="EMBL" id="KIO04098.1"/>
    </source>
</evidence>
<name>A0A0C3J4T5_PISTI</name>
<accession>A0A0C3J4T5</accession>
<reference evidence="3" key="2">
    <citation type="submission" date="2015-01" db="EMBL/GenBank/DDBJ databases">
        <title>Evolutionary Origins and Diversification of the Mycorrhizal Mutualists.</title>
        <authorList>
            <consortium name="DOE Joint Genome Institute"/>
            <consortium name="Mycorrhizal Genomics Consortium"/>
            <person name="Kohler A."/>
            <person name="Kuo A."/>
            <person name="Nagy L.G."/>
            <person name="Floudas D."/>
            <person name="Copeland A."/>
            <person name="Barry K.W."/>
            <person name="Cichocki N."/>
            <person name="Veneault-Fourrey C."/>
            <person name="LaButti K."/>
            <person name="Lindquist E.A."/>
            <person name="Lipzen A."/>
            <person name="Lundell T."/>
            <person name="Morin E."/>
            <person name="Murat C."/>
            <person name="Riley R."/>
            <person name="Ohm R."/>
            <person name="Sun H."/>
            <person name="Tunlid A."/>
            <person name="Henrissat B."/>
            <person name="Grigoriev I.V."/>
            <person name="Hibbett D.S."/>
            <person name="Martin F."/>
        </authorList>
    </citation>
    <scope>NUCLEOTIDE SEQUENCE [LARGE SCALE GENOMIC DNA]</scope>
    <source>
        <strain evidence="3">Marx 270</strain>
    </source>
</reference>
<dbReference type="AlphaFoldDB" id="A0A0C3J4T5"/>
<sequence length="237" mass="26119">MMAKKRAAVAAALHAELTEYTNLIRALRTNRTLDLTTHLLQNAAQQRQPEGSKGAADRDTWTRWPLPDFPVPEWRLDDEVKTLGELVIRQLGDGREEFKEESAAEEHEDADDPEIDELHPSTAHLLVAHAGALLVHVLNVLADLRPATVASMQNRLSPINWEDVISALAAQGVVDEAVIFRADARLRSIYGGQSDTKIVERMRVLASAKAKFTALTSAYDDALFEFNTGPQGVPPPT</sequence>
<dbReference type="InParanoid" id="A0A0C3J4T5"/>
<dbReference type="Proteomes" id="UP000054217">
    <property type="component" value="Unassembled WGS sequence"/>
</dbReference>
<gene>
    <name evidence="2" type="ORF">M404DRAFT_602365</name>
</gene>
<dbReference type="HOGENOM" id="CLU_074396_1_0_1"/>
<feature type="compositionally biased region" description="Basic and acidic residues" evidence="1">
    <location>
        <begin position="96"/>
        <end position="105"/>
    </location>
</feature>
<protein>
    <submittedName>
        <fullName evidence="2">Uncharacterized protein</fullName>
    </submittedName>
</protein>
<evidence type="ECO:0000313" key="3">
    <source>
        <dbReference type="Proteomes" id="UP000054217"/>
    </source>
</evidence>
<proteinExistence type="predicted"/>
<reference evidence="2 3" key="1">
    <citation type="submission" date="2014-04" db="EMBL/GenBank/DDBJ databases">
        <authorList>
            <consortium name="DOE Joint Genome Institute"/>
            <person name="Kuo A."/>
            <person name="Kohler A."/>
            <person name="Costa M.D."/>
            <person name="Nagy L.G."/>
            <person name="Floudas D."/>
            <person name="Copeland A."/>
            <person name="Barry K.W."/>
            <person name="Cichocki N."/>
            <person name="Veneault-Fourrey C."/>
            <person name="LaButti K."/>
            <person name="Lindquist E.A."/>
            <person name="Lipzen A."/>
            <person name="Lundell T."/>
            <person name="Morin E."/>
            <person name="Murat C."/>
            <person name="Sun H."/>
            <person name="Tunlid A."/>
            <person name="Henrissat B."/>
            <person name="Grigoriev I.V."/>
            <person name="Hibbett D.S."/>
            <person name="Martin F."/>
            <person name="Nordberg H.P."/>
            <person name="Cantor M.N."/>
            <person name="Hua S.X."/>
        </authorList>
    </citation>
    <scope>NUCLEOTIDE SEQUENCE [LARGE SCALE GENOMIC DNA]</scope>
    <source>
        <strain evidence="2 3">Marx 270</strain>
    </source>
</reference>
<dbReference type="OrthoDB" id="3260379at2759"/>
<keyword evidence="3" id="KW-1185">Reference proteome</keyword>
<organism evidence="2 3">
    <name type="scientific">Pisolithus tinctorius Marx 270</name>
    <dbReference type="NCBI Taxonomy" id="870435"/>
    <lineage>
        <taxon>Eukaryota</taxon>
        <taxon>Fungi</taxon>
        <taxon>Dikarya</taxon>
        <taxon>Basidiomycota</taxon>
        <taxon>Agaricomycotina</taxon>
        <taxon>Agaricomycetes</taxon>
        <taxon>Agaricomycetidae</taxon>
        <taxon>Boletales</taxon>
        <taxon>Sclerodermatineae</taxon>
        <taxon>Pisolithaceae</taxon>
        <taxon>Pisolithus</taxon>
    </lineage>
</organism>
<feature type="region of interest" description="Disordered" evidence="1">
    <location>
        <begin position="96"/>
        <end position="116"/>
    </location>
</feature>